<dbReference type="InterPro" id="IPR050189">
    <property type="entry name" value="MFS_Efflux_Transporters"/>
</dbReference>
<keyword evidence="9" id="KW-1185">Reference proteome</keyword>
<gene>
    <name evidence="8" type="ORF">G114_16655</name>
</gene>
<dbReference type="InterPro" id="IPR011701">
    <property type="entry name" value="MFS"/>
</dbReference>
<feature type="transmembrane region" description="Helical" evidence="6">
    <location>
        <begin position="343"/>
        <end position="361"/>
    </location>
</feature>
<dbReference type="eggNOG" id="COG2814">
    <property type="taxonomic scope" value="Bacteria"/>
</dbReference>
<feature type="transmembrane region" description="Helical" evidence="6">
    <location>
        <begin position="76"/>
        <end position="98"/>
    </location>
</feature>
<evidence type="ECO:0000313" key="9">
    <source>
        <dbReference type="Proteomes" id="UP000023775"/>
    </source>
</evidence>
<evidence type="ECO:0000256" key="1">
    <source>
        <dbReference type="ARBA" id="ARBA00004651"/>
    </source>
</evidence>
<sequence length="383" mass="40316">MMVMPLGPDLVTALGMPAEQTGYFSGGATLGAALMGLIAAPWLDRFNRRSALLLLIGVRFALLMACALAPDSDWLLLIFILSGCVAGPLAAVVMASVLDLVPPAERGRRLAYVSMAFSLAAILIVPVALTLAQWWGWRSPFLLLGACGLMLALLAALSFPSLPVKQVAGNRVGDLLKAPLCQGALLVLSLQMFGHFLLIPHFATYFQFNLAFPRTGIATLYLCGGLASMATLRLCGRWIDKGQALATSLVTSLLLLALTWAGFAAPIGVPVLLLFTLFMALSSARSSTTLAITVAIPAPHQRAAFMALQGTVTNVAAAFGSLLSARYLVSQPDGTLQGFAELAWINIACGLLACGGVWLLIRGLTPIPDNNNPESGRARQGSQ</sequence>
<evidence type="ECO:0000256" key="4">
    <source>
        <dbReference type="ARBA" id="ARBA00022989"/>
    </source>
</evidence>
<evidence type="ECO:0000256" key="5">
    <source>
        <dbReference type="ARBA" id="ARBA00023136"/>
    </source>
</evidence>
<feature type="domain" description="Major facilitator superfamily (MFS) profile" evidence="7">
    <location>
        <begin position="1"/>
        <end position="365"/>
    </location>
</feature>
<comment type="subcellular location">
    <subcellularLocation>
        <location evidence="1">Cell membrane</location>
        <topology evidence="1">Multi-pass membrane protein</topology>
    </subcellularLocation>
</comment>
<dbReference type="PANTHER" id="PTHR43124:SF3">
    <property type="entry name" value="CHLORAMPHENICOL EFFLUX PUMP RV0191"/>
    <property type="match status" value="1"/>
</dbReference>
<dbReference type="GO" id="GO:0005886">
    <property type="term" value="C:plasma membrane"/>
    <property type="evidence" value="ECO:0007669"/>
    <property type="project" value="UniProtKB-SubCell"/>
</dbReference>
<dbReference type="GO" id="GO:0022857">
    <property type="term" value="F:transmembrane transporter activity"/>
    <property type="evidence" value="ECO:0007669"/>
    <property type="project" value="InterPro"/>
</dbReference>
<feature type="transmembrane region" description="Helical" evidence="6">
    <location>
        <begin position="211"/>
        <end position="232"/>
    </location>
</feature>
<keyword evidence="4 6" id="KW-1133">Transmembrane helix</keyword>
<evidence type="ECO:0000313" key="8">
    <source>
        <dbReference type="EMBL" id="ENY70751.1"/>
    </source>
</evidence>
<dbReference type="SUPFAM" id="SSF103473">
    <property type="entry name" value="MFS general substrate transporter"/>
    <property type="match status" value="1"/>
</dbReference>
<dbReference type="InterPro" id="IPR036259">
    <property type="entry name" value="MFS_trans_sf"/>
</dbReference>
<organism evidence="8 9">
    <name type="scientific">Aeromonas diversa CDC 2478-85</name>
    <dbReference type="NCBI Taxonomy" id="1268237"/>
    <lineage>
        <taxon>Bacteria</taxon>
        <taxon>Pseudomonadati</taxon>
        <taxon>Pseudomonadota</taxon>
        <taxon>Gammaproteobacteria</taxon>
        <taxon>Aeromonadales</taxon>
        <taxon>Aeromonadaceae</taxon>
        <taxon>Aeromonas</taxon>
    </lineage>
</organism>
<feature type="transmembrane region" description="Helical" evidence="6">
    <location>
        <begin position="244"/>
        <end position="265"/>
    </location>
</feature>
<feature type="transmembrane region" description="Helical" evidence="6">
    <location>
        <begin position="20"/>
        <end position="40"/>
    </location>
</feature>
<evidence type="ECO:0000256" key="6">
    <source>
        <dbReference type="SAM" id="Phobius"/>
    </source>
</evidence>
<evidence type="ECO:0000259" key="7">
    <source>
        <dbReference type="PROSITE" id="PS50850"/>
    </source>
</evidence>
<keyword evidence="3 6" id="KW-0812">Transmembrane</keyword>
<protein>
    <submittedName>
        <fullName evidence="8">Multidrug transporter</fullName>
    </submittedName>
</protein>
<dbReference type="AlphaFoldDB" id="N9VH99"/>
<feature type="transmembrane region" description="Helical" evidence="6">
    <location>
        <begin position="52"/>
        <end position="70"/>
    </location>
</feature>
<name>N9VH99_9GAMM</name>
<dbReference type="Pfam" id="PF07690">
    <property type="entry name" value="MFS_1"/>
    <property type="match status" value="1"/>
</dbReference>
<keyword evidence="2" id="KW-1003">Cell membrane</keyword>
<feature type="transmembrane region" description="Helical" evidence="6">
    <location>
        <begin position="303"/>
        <end position="323"/>
    </location>
</feature>
<dbReference type="PATRIC" id="fig|1268237.3.peg.3268"/>
<dbReference type="Proteomes" id="UP000023775">
    <property type="component" value="Unassembled WGS sequence"/>
</dbReference>
<evidence type="ECO:0000256" key="2">
    <source>
        <dbReference type="ARBA" id="ARBA00022475"/>
    </source>
</evidence>
<proteinExistence type="predicted"/>
<reference evidence="8 9" key="1">
    <citation type="journal article" date="2013" name="Genome Announc.">
        <title>Draft Genome Sequence of the Aeromonas diversa Type Strain.</title>
        <authorList>
            <person name="Farfan M."/>
            <person name="Spataro N."/>
            <person name="Sanglas A."/>
            <person name="Albarral V."/>
            <person name="Loren J.G."/>
            <person name="Bosch E."/>
            <person name="Fuste M.C."/>
        </authorList>
    </citation>
    <scope>NUCLEOTIDE SEQUENCE [LARGE SCALE GENOMIC DNA]</scope>
    <source>
        <strain evidence="8 9">2478-85</strain>
    </source>
</reference>
<dbReference type="Gene3D" id="1.20.1250.20">
    <property type="entry name" value="MFS general substrate transporter like domains"/>
    <property type="match status" value="1"/>
</dbReference>
<comment type="caution">
    <text evidence="8">The sequence shown here is derived from an EMBL/GenBank/DDBJ whole genome shotgun (WGS) entry which is preliminary data.</text>
</comment>
<dbReference type="PROSITE" id="PS50850">
    <property type="entry name" value="MFS"/>
    <property type="match status" value="1"/>
</dbReference>
<keyword evidence="5 6" id="KW-0472">Membrane</keyword>
<feature type="transmembrane region" description="Helical" evidence="6">
    <location>
        <begin position="141"/>
        <end position="159"/>
    </location>
</feature>
<dbReference type="EMBL" id="APVG01000056">
    <property type="protein sequence ID" value="ENY70751.1"/>
    <property type="molecule type" value="Genomic_DNA"/>
</dbReference>
<dbReference type="InterPro" id="IPR020846">
    <property type="entry name" value="MFS_dom"/>
</dbReference>
<accession>N9VH99</accession>
<evidence type="ECO:0000256" key="3">
    <source>
        <dbReference type="ARBA" id="ARBA00022692"/>
    </source>
</evidence>
<feature type="transmembrane region" description="Helical" evidence="6">
    <location>
        <begin position="110"/>
        <end position="135"/>
    </location>
</feature>
<feature type="transmembrane region" description="Helical" evidence="6">
    <location>
        <begin position="180"/>
        <end position="199"/>
    </location>
</feature>
<dbReference type="PANTHER" id="PTHR43124">
    <property type="entry name" value="PURINE EFFLUX PUMP PBUE"/>
    <property type="match status" value="1"/>
</dbReference>